<sequence length="300" mass="32753">MAMTIGSIATALPAHAETLRIEGIFAATAREASFLPTIGVDTLSGPEGEQLGMAIERQLEELETSGVPHPRLVPASLRPDGLLRGQADVAVEENDYTEARERCTEKKDGKCVRRVTYRVACTTRTIRLRADLQLIRRSDGRTLYAVPQTRDDSGSWCEDGGVEPIVGLAVDVMTESIARAVRLDLAPHRERYTIRVQENRDGLPHDTADRFKQAVHLTKTDQSAACRTFADVDRMAPDNGSTLFNLALCAEAEGRYAMAGDLYTRARIFSPRAGGDISKGLGRVRSLADGEADVKRMAAL</sequence>
<reference evidence="2" key="1">
    <citation type="submission" date="2020-12" db="EMBL/GenBank/DDBJ databases">
        <title>Hymenobacter sp.</title>
        <authorList>
            <person name="Kim M.K."/>
        </authorList>
    </citation>
    <scope>NUCLEOTIDE SEQUENCE [LARGE SCALE GENOMIC DNA]</scope>
    <source>
        <strain evidence="2">BT553</strain>
    </source>
</reference>
<dbReference type="EMBL" id="JAELXS010000001">
    <property type="protein sequence ID" value="MBJ6120443.1"/>
    <property type="molecule type" value="Genomic_DNA"/>
</dbReference>
<name>A0ABS0XK72_9SPHN</name>
<accession>A0ABS0XK72</accession>
<gene>
    <name evidence="1" type="ORF">JAO74_01420</name>
</gene>
<comment type="caution">
    <text evidence="1">The sequence shown here is derived from an EMBL/GenBank/DDBJ whole genome shotgun (WGS) entry which is preliminary data.</text>
</comment>
<organism evidence="1 2">
    <name type="scientific">Sphingomonas mollis</name>
    <dbReference type="NCBI Taxonomy" id="2795726"/>
    <lineage>
        <taxon>Bacteria</taxon>
        <taxon>Pseudomonadati</taxon>
        <taxon>Pseudomonadota</taxon>
        <taxon>Alphaproteobacteria</taxon>
        <taxon>Sphingomonadales</taxon>
        <taxon>Sphingomonadaceae</taxon>
        <taxon>Sphingomonas</taxon>
    </lineage>
</organism>
<protein>
    <recommendedName>
        <fullName evidence="3">Tetratricopeptide repeat protein</fullName>
    </recommendedName>
</protein>
<evidence type="ECO:0000313" key="2">
    <source>
        <dbReference type="Proteomes" id="UP000640426"/>
    </source>
</evidence>
<evidence type="ECO:0000313" key="1">
    <source>
        <dbReference type="EMBL" id="MBJ6120443.1"/>
    </source>
</evidence>
<dbReference type="Proteomes" id="UP000640426">
    <property type="component" value="Unassembled WGS sequence"/>
</dbReference>
<keyword evidence="2" id="KW-1185">Reference proteome</keyword>
<proteinExistence type="predicted"/>
<evidence type="ECO:0008006" key="3">
    <source>
        <dbReference type="Google" id="ProtNLM"/>
    </source>
</evidence>